<evidence type="ECO:0000313" key="2">
    <source>
        <dbReference type="Proteomes" id="UP000283946"/>
    </source>
</evidence>
<dbReference type="KEGG" id="ria:C7V51_07065"/>
<organism evidence="1 2">
    <name type="scientific">Rathayibacter iranicus</name>
    <dbReference type="NCBI Taxonomy" id="59737"/>
    <lineage>
        <taxon>Bacteria</taxon>
        <taxon>Bacillati</taxon>
        <taxon>Actinomycetota</taxon>
        <taxon>Actinomycetes</taxon>
        <taxon>Micrococcales</taxon>
        <taxon>Microbacteriaceae</taxon>
        <taxon>Rathayibacter</taxon>
    </lineage>
</organism>
<evidence type="ECO:0000313" key="1">
    <source>
        <dbReference type="EMBL" id="AZZ55671.1"/>
    </source>
</evidence>
<reference evidence="1 2" key="1">
    <citation type="submission" date="2018-03" db="EMBL/GenBank/DDBJ databases">
        <title>Bacteriophage NCPPB3778 and a type I-E CRISPR drive the evolution of the US Biological Select Agent, Rathayibacter toxicus.</title>
        <authorList>
            <person name="Davis E.W.II."/>
            <person name="Tabima J.F."/>
            <person name="Weisberg A.J."/>
            <person name="Dantas Lopes L."/>
            <person name="Wiseman M.S."/>
            <person name="Wiseman M.S."/>
            <person name="Pupko T."/>
            <person name="Belcher M.S."/>
            <person name="Sechler A.J."/>
            <person name="Tancos M.A."/>
            <person name="Schroeder B.K."/>
            <person name="Murray T.D."/>
            <person name="Luster D.G."/>
            <person name="Schneider W.L."/>
            <person name="Rogers E."/>
            <person name="Andreote F.D."/>
            <person name="Grunwald N.J."/>
            <person name="Putnam M.L."/>
            <person name="Chang J.H."/>
        </authorList>
    </citation>
    <scope>NUCLEOTIDE SEQUENCE [LARGE SCALE GENOMIC DNA]</scope>
    <source>
        <strain evidence="1 2">NCCPB 2253</strain>
    </source>
</reference>
<accession>A0AAD1AC83</accession>
<sequence>MAKTMIDRLLEMAAHQLPRRRISDGTFGYFLEAKTVLDVRMGADPFDETAPTETLELYTTECEVRVPDPTMTADGTLRYDLEIYRLITVGRSRTLFGKDVPVKLLVGRGVDPMIRPTFGRLEVAEDVAFGTEPVTSTQLVNLVLETPMGYIHNREAAVMQSQVTHIPPVKLPYVQQGMVPLYLEGNETTPVAVKRKASSTLASTIEPAEGIISEIEEFAHASAVQGV</sequence>
<protein>
    <submittedName>
        <fullName evidence="1">Uncharacterized protein</fullName>
    </submittedName>
</protein>
<gene>
    <name evidence="1" type="ORF">C7V51_07065</name>
</gene>
<dbReference type="RefSeq" id="WP_104264321.1">
    <property type="nucleotide sequence ID" value="NZ_CP028130.1"/>
</dbReference>
<dbReference type="Proteomes" id="UP000283946">
    <property type="component" value="Chromosome"/>
</dbReference>
<dbReference type="AlphaFoldDB" id="A0AAD1AC83"/>
<proteinExistence type="predicted"/>
<name>A0AAD1AC83_9MICO</name>
<dbReference type="EMBL" id="CP028130">
    <property type="protein sequence ID" value="AZZ55671.1"/>
    <property type="molecule type" value="Genomic_DNA"/>
</dbReference>